<protein>
    <recommendedName>
        <fullName evidence="4">tRNA wybutosine-synthesizing protein 3 homolog</fullName>
        <ecNumber evidence="3">2.1.1.282</ecNumber>
    </recommendedName>
    <alternativeName>
        <fullName evidence="10">tRNA(Phe) 7-((3-amino-3-carboxypropyl)-4-demethylwyosine(37)-N(4))-methyltransferase</fullName>
    </alternativeName>
</protein>
<dbReference type="InterPro" id="IPR003827">
    <property type="entry name" value="tRNA_yW-synthesising"/>
</dbReference>
<reference evidence="13" key="1">
    <citation type="submission" date="2015-05" db="UniProtKB">
        <authorList>
            <consortium name="EnsemblMetazoa"/>
        </authorList>
    </citation>
    <scope>IDENTIFICATION</scope>
</reference>
<evidence type="ECO:0000256" key="1">
    <source>
        <dbReference type="ARBA" id="ARBA00004797"/>
    </source>
</evidence>
<comment type="similarity">
    <text evidence="2">Belongs to the TYW3 family.</text>
</comment>
<dbReference type="Proteomes" id="UP000015103">
    <property type="component" value="Unassembled WGS sequence"/>
</dbReference>
<dbReference type="SUPFAM" id="SSF111278">
    <property type="entry name" value="SSo0622-like"/>
    <property type="match status" value="1"/>
</dbReference>
<evidence type="ECO:0000256" key="7">
    <source>
        <dbReference type="ARBA" id="ARBA00022691"/>
    </source>
</evidence>
<evidence type="ECO:0000256" key="10">
    <source>
        <dbReference type="ARBA" id="ARBA00030554"/>
    </source>
</evidence>
<keyword evidence="8" id="KW-0819">tRNA processing</keyword>
<evidence type="ECO:0000259" key="12">
    <source>
        <dbReference type="Pfam" id="PF02676"/>
    </source>
</evidence>
<evidence type="ECO:0000256" key="5">
    <source>
        <dbReference type="ARBA" id="ARBA00022603"/>
    </source>
</evidence>
<dbReference type="OMA" id="LGKWHHY"/>
<dbReference type="STRING" id="13249.T1IFZ2"/>
<name>T1IFZ2_RHOPR</name>
<keyword evidence="5" id="KW-0489">Methyltransferase</keyword>
<organism evidence="13 14">
    <name type="scientific">Rhodnius prolixus</name>
    <name type="common">Triatomid bug</name>
    <dbReference type="NCBI Taxonomy" id="13249"/>
    <lineage>
        <taxon>Eukaryota</taxon>
        <taxon>Metazoa</taxon>
        <taxon>Ecdysozoa</taxon>
        <taxon>Arthropoda</taxon>
        <taxon>Hexapoda</taxon>
        <taxon>Insecta</taxon>
        <taxon>Pterygota</taxon>
        <taxon>Neoptera</taxon>
        <taxon>Paraneoptera</taxon>
        <taxon>Hemiptera</taxon>
        <taxon>Heteroptera</taxon>
        <taxon>Panheteroptera</taxon>
        <taxon>Cimicomorpha</taxon>
        <taxon>Reduviidae</taxon>
        <taxon>Triatominae</taxon>
        <taxon>Rhodnius</taxon>
    </lineage>
</organism>
<dbReference type="EC" id="2.1.1.282" evidence="3"/>
<keyword evidence="6" id="KW-0808">Transferase</keyword>
<dbReference type="InterPro" id="IPR036602">
    <property type="entry name" value="tRNA_yW-synthesising-like_sf"/>
</dbReference>
<comment type="function">
    <text evidence="9">Probable S-adenosyl-L-methionine-dependent methyltransferase that acts as a component of the wybutosine biosynthesis pathway. Wybutosine is a hyper modified guanosine with a tricyclic base found at the 3'-position adjacent to the anticodon of eukaryotic phenylalanine tRNA.</text>
</comment>
<dbReference type="Gene3D" id="3.30.1960.10">
    <property type="entry name" value="tRNA wybutosine-synthesizing-like"/>
    <property type="match status" value="1"/>
</dbReference>
<comment type="catalytic activity">
    <reaction evidence="11">
        <text>4-demethyl-7-[(3S)-3-amino-3-carboxypropyl]wyosine(37) in tRNA(Phe) + S-adenosyl-L-methionine = 7-[(3S)-3-amino-3-carboxypropyl]wyosine(37) in tRNA(Phe) + S-adenosyl-L-homocysteine + H(+)</text>
        <dbReference type="Rhea" id="RHEA:36635"/>
        <dbReference type="Rhea" id="RHEA-COMP:10378"/>
        <dbReference type="Rhea" id="RHEA-COMP:10379"/>
        <dbReference type="ChEBI" id="CHEBI:15378"/>
        <dbReference type="ChEBI" id="CHEBI:57856"/>
        <dbReference type="ChEBI" id="CHEBI:59789"/>
        <dbReference type="ChEBI" id="CHEBI:73543"/>
        <dbReference type="ChEBI" id="CHEBI:73550"/>
        <dbReference type="EC" id="2.1.1.282"/>
    </reaction>
</comment>
<dbReference type="PANTHER" id="PTHR48418">
    <property type="entry name" value="TRNA WYBUTOSINE-SYNTHESIZING PROTEIN 3"/>
    <property type="match status" value="1"/>
</dbReference>
<dbReference type="GO" id="GO:0008168">
    <property type="term" value="F:methyltransferase activity"/>
    <property type="evidence" value="ECO:0007669"/>
    <property type="project" value="UniProtKB-KW"/>
</dbReference>
<comment type="pathway">
    <text evidence="1">tRNA modification; wybutosine-tRNA(Phe) biosynthesis.</text>
</comment>
<dbReference type="AlphaFoldDB" id="T1IFZ2"/>
<evidence type="ECO:0000313" key="14">
    <source>
        <dbReference type="Proteomes" id="UP000015103"/>
    </source>
</evidence>
<dbReference type="Pfam" id="PF02676">
    <property type="entry name" value="TYW3"/>
    <property type="match status" value="1"/>
</dbReference>
<dbReference type="VEuPathDB" id="VectorBase:RPRC015211"/>
<keyword evidence="7" id="KW-0949">S-adenosyl-L-methionine</keyword>
<evidence type="ECO:0000256" key="4">
    <source>
        <dbReference type="ARBA" id="ARBA00016536"/>
    </source>
</evidence>
<evidence type="ECO:0000256" key="6">
    <source>
        <dbReference type="ARBA" id="ARBA00022679"/>
    </source>
</evidence>
<evidence type="ECO:0000313" key="13">
    <source>
        <dbReference type="EnsemblMetazoa" id="RPRC015211-PA"/>
    </source>
</evidence>
<evidence type="ECO:0000256" key="11">
    <source>
        <dbReference type="ARBA" id="ARBA00049202"/>
    </source>
</evidence>
<dbReference type="eggNOG" id="KOG1228">
    <property type="taxonomic scope" value="Eukaryota"/>
</dbReference>
<evidence type="ECO:0000256" key="8">
    <source>
        <dbReference type="ARBA" id="ARBA00022694"/>
    </source>
</evidence>
<dbReference type="InParanoid" id="T1IFZ2"/>
<dbReference type="UniPathway" id="UPA00375"/>
<evidence type="ECO:0000256" key="9">
    <source>
        <dbReference type="ARBA" id="ARBA00025378"/>
    </source>
</evidence>
<dbReference type="GO" id="GO:0008033">
    <property type="term" value="P:tRNA processing"/>
    <property type="evidence" value="ECO:0007669"/>
    <property type="project" value="UniProtKB-KW"/>
</dbReference>
<dbReference type="HOGENOM" id="CLU_047426_1_1_1"/>
<dbReference type="EMBL" id="ACPB03004178">
    <property type="status" value="NOT_ANNOTATED_CDS"/>
    <property type="molecule type" value="Genomic_DNA"/>
</dbReference>
<proteinExistence type="inferred from homology"/>
<feature type="domain" description="tRNA wybutosine-synthesizing protein" evidence="12">
    <location>
        <begin position="15"/>
        <end position="184"/>
    </location>
</feature>
<evidence type="ECO:0000256" key="2">
    <source>
        <dbReference type="ARBA" id="ARBA00008569"/>
    </source>
</evidence>
<evidence type="ECO:0000256" key="3">
    <source>
        <dbReference type="ARBA" id="ARBA00012750"/>
    </source>
</evidence>
<accession>T1IFZ2</accession>
<dbReference type="GO" id="GO:0032259">
    <property type="term" value="P:methylation"/>
    <property type="evidence" value="ECO:0007669"/>
    <property type="project" value="UniProtKB-KW"/>
</dbReference>
<keyword evidence="14" id="KW-1185">Reference proteome</keyword>
<dbReference type="EnsemblMetazoa" id="RPRC015211-RA">
    <property type="protein sequence ID" value="RPRC015211-PA"/>
    <property type="gene ID" value="RPRC015211"/>
</dbReference>
<sequence>QLTESEFKKIKCEIMKASDLSLKGSIDEQILSLIEKINSHEDFVTTSSCSGRTVVLSKDDDQKAGCKWVYTSHCKVDENEFLESILKESGNLVVKFEPFILHVQCRTLKRAKFMLTCALESGCKNSGFTLGKNGKITVAVRSTLNLEVPISFMGQLLVDEKYLNFLVSKANQKMEKNQENILKFDN</sequence>
<dbReference type="PANTHER" id="PTHR48418:SF1">
    <property type="entry name" value="TRNA WYBUTOSINE-SYNTHESIZING PROTEIN 3"/>
    <property type="match status" value="1"/>
</dbReference>